<dbReference type="Proteomes" id="UP000694240">
    <property type="component" value="Chromosome 11"/>
</dbReference>
<keyword evidence="1" id="KW-1133">Transmembrane helix</keyword>
<evidence type="ECO:0000313" key="3">
    <source>
        <dbReference type="Proteomes" id="UP000694240"/>
    </source>
</evidence>
<sequence>MSSSQFAVFCIILIALFPLYECVQREGLETIKKGEKQCIRTKCNDGSKGLCYCCTSITPMKCFFQEARCVQRCNWR</sequence>
<dbReference type="EMBL" id="JAEFBK010000011">
    <property type="protein sequence ID" value="KAG7553014.1"/>
    <property type="molecule type" value="Genomic_DNA"/>
</dbReference>
<organism evidence="2 3">
    <name type="scientific">Arabidopsis thaliana x Arabidopsis arenosa</name>
    <dbReference type="NCBI Taxonomy" id="1240361"/>
    <lineage>
        <taxon>Eukaryota</taxon>
        <taxon>Viridiplantae</taxon>
        <taxon>Streptophyta</taxon>
        <taxon>Embryophyta</taxon>
        <taxon>Tracheophyta</taxon>
        <taxon>Spermatophyta</taxon>
        <taxon>Magnoliopsida</taxon>
        <taxon>eudicotyledons</taxon>
        <taxon>Gunneridae</taxon>
        <taxon>Pentapetalae</taxon>
        <taxon>rosids</taxon>
        <taxon>malvids</taxon>
        <taxon>Brassicales</taxon>
        <taxon>Brassicaceae</taxon>
        <taxon>Camelineae</taxon>
        <taxon>Arabidopsis</taxon>
    </lineage>
</organism>
<proteinExistence type="predicted"/>
<keyword evidence="1" id="KW-0812">Transmembrane</keyword>
<comment type="caution">
    <text evidence="2">The sequence shown here is derived from an EMBL/GenBank/DDBJ whole genome shotgun (WGS) entry which is preliminary data.</text>
</comment>
<dbReference type="AlphaFoldDB" id="A0A8T1Z2X6"/>
<name>A0A8T1Z2X6_9BRAS</name>
<gene>
    <name evidence="2" type="ORF">ISN45_Aa06g035840</name>
</gene>
<evidence type="ECO:0000256" key="1">
    <source>
        <dbReference type="SAM" id="Phobius"/>
    </source>
</evidence>
<reference evidence="2 3" key="1">
    <citation type="submission" date="2020-12" db="EMBL/GenBank/DDBJ databases">
        <title>Concerted genomic and epigenomic changes stabilize Arabidopsis allopolyploids.</title>
        <authorList>
            <person name="Chen Z."/>
        </authorList>
    </citation>
    <scope>NUCLEOTIDE SEQUENCE [LARGE SCALE GENOMIC DNA]</scope>
    <source>
        <strain evidence="2">Allo738</strain>
        <tissue evidence="2">Leaf</tissue>
    </source>
</reference>
<keyword evidence="3" id="KW-1185">Reference proteome</keyword>
<protein>
    <submittedName>
        <fullName evidence="2">Uncharacterized protein</fullName>
    </submittedName>
</protein>
<accession>A0A8T1Z2X6</accession>
<keyword evidence="1" id="KW-0472">Membrane</keyword>
<feature type="transmembrane region" description="Helical" evidence="1">
    <location>
        <begin position="6"/>
        <end position="23"/>
    </location>
</feature>
<evidence type="ECO:0000313" key="2">
    <source>
        <dbReference type="EMBL" id="KAG7553014.1"/>
    </source>
</evidence>